<dbReference type="InterPro" id="IPR001714">
    <property type="entry name" value="Pept_M24_MAP"/>
</dbReference>
<name>A0ABY4CL16_9BACL</name>
<dbReference type="SUPFAM" id="SSF55920">
    <property type="entry name" value="Creatinase/aminopeptidase"/>
    <property type="match status" value="1"/>
</dbReference>
<reference evidence="5" key="1">
    <citation type="submission" date="2021-12" db="EMBL/GenBank/DDBJ databases">
        <title>Alicyclobacillaceae gen. nov., sp. nov., isolated from chalcocite enrichment system.</title>
        <authorList>
            <person name="Jiang Z."/>
        </authorList>
    </citation>
    <scope>NUCLEOTIDE SEQUENCE</scope>
    <source>
        <strain evidence="5">MYW30-H2</strain>
    </source>
</reference>
<evidence type="ECO:0000259" key="3">
    <source>
        <dbReference type="Pfam" id="PF00557"/>
    </source>
</evidence>
<feature type="domain" description="Creatinase N-terminal" evidence="4">
    <location>
        <begin position="4"/>
        <end position="130"/>
    </location>
</feature>
<dbReference type="PANTHER" id="PTHR46112:SF3">
    <property type="entry name" value="AMINOPEPTIDASE YPDF"/>
    <property type="match status" value="1"/>
</dbReference>
<gene>
    <name evidence="5" type="ORF">LSG31_20040</name>
</gene>
<organism evidence="5 6">
    <name type="scientific">Fodinisporobacter ferrooxydans</name>
    <dbReference type="NCBI Taxonomy" id="2901836"/>
    <lineage>
        <taxon>Bacteria</taxon>
        <taxon>Bacillati</taxon>
        <taxon>Bacillota</taxon>
        <taxon>Bacilli</taxon>
        <taxon>Bacillales</taxon>
        <taxon>Alicyclobacillaceae</taxon>
        <taxon>Fodinisporobacter</taxon>
    </lineage>
</organism>
<dbReference type="Gene3D" id="3.40.350.10">
    <property type="entry name" value="Creatinase/prolidase N-terminal domain"/>
    <property type="match status" value="1"/>
</dbReference>
<dbReference type="EMBL" id="CP089291">
    <property type="protein sequence ID" value="UOF90127.1"/>
    <property type="molecule type" value="Genomic_DNA"/>
</dbReference>
<dbReference type="CDD" id="cd01092">
    <property type="entry name" value="APP-like"/>
    <property type="match status" value="1"/>
</dbReference>
<accession>A0ABY4CL16</accession>
<dbReference type="InterPro" id="IPR000587">
    <property type="entry name" value="Creatinase_N"/>
</dbReference>
<evidence type="ECO:0000313" key="6">
    <source>
        <dbReference type="Proteomes" id="UP000830167"/>
    </source>
</evidence>
<dbReference type="Pfam" id="PF00557">
    <property type="entry name" value="Peptidase_M24"/>
    <property type="match status" value="1"/>
</dbReference>
<dbReference type="PANTHER" id="PTHR46112">
    <property type="entry name" value="AMINOPEPTIDASE"/>
    <property type="match status" value="1"/>
</dbReference>
<evidence type="ECO:0000313" key="5">
    <source>
        <dbReference type="EMBL" id="UOF90127.1"/>
    </source>
</evidence>
<dbReference type="SUPFAM" id="SSF53092">
    <property type="entry name" value="Creatinase/prolidase N-terminal domain"/>
    <property type="match status" value="1"/>
</dbReference>
<feature type="domain" description="Peptidase M24" evidence="3">
    <location>
        <begin position="137"/>
        <end position="339"/>
    </location>
</feature>
<dbReference type="InterPro" id="IPR029149">
    <property type="entry name" value="Creatin/AminoP/Spt16_N"/>
</dbReference>
<dbReference type="PROSITE" id="PS00491">
    <property type="entry name" value="PROLINE_PEPTIDASE"/>
    <property type="match status" value="1"/>
</dbReference>
<dbReference type="InterPro" id="IPR050659">
    <property type="entry name" value="Peptidase_M24B"/>
</dbReference>
<dbReference type="InterPro" id="IPR036005">
    <property type="entry name" value="Creatinase/aminopeptidase-like"/>
</dbReference>
<dbReference type="InterPro" id="IPR000994">
    <property type="entry name" value="Pept_M24"/>
</dbReference>
<keyword evidence="6" id="KW-1185">Reference proteome</keyword>
<evidence type="ECO:0000256" key="1">
    <source>
        <dbReference type="ARBA" id="ARBA00022723"/>
    </source>
</evidence>
<dbReference type="Proteomes" id="UP000830167">
    <property type="component" value="Chromosome"/>
</dbReference>
<protein>
    <submittedName>
        <fullName evidence="5">Xaa-Pro peptidase family protein</fullName>
    </submittedName>
</protein>
<dbReference type="Gene3D" id="3.90.230.10">
    <property type="entry name" value="Creatinase/methionine aminopeptidase superfamily"/>
    <property type="match status" value="1"/>
</dbReference>
<sequence length="357" mass="39567">MEWRLQRLQNVLKQKSFAAVLVMQPENRRYLTGFTGSSGMAVVTVDAAYLLTDSRYTEQAKFQSPHFAVIEHGPAQMFQAACQVLQQRSVRAAAFEEDFVTFDQYRQLVEQLPSIELVPVKGLVETLRLVKDEQELEIMRTAANIADAAFLHIVKWIRPGLSEREVALELEIFMRKQGASGCSFETIVASGPRSALPHGVASERVIQNNEFVTLDFGAVYQGYCSDITRTICMGTPDPRHKEIYGIVLEAQIQALAAIKPGMTGQEADAIARRRIEAHGFGECFGHSLGHGLGMAVHEQPRLSKISDDVLEPGMVVTVEPGIYIPDFGGVRIEDDIVITSAGNERLTHSAKELLLIR</sequence>
<proteinExistence type="predicted"/>
<keyword evidence="1" id="KW-0479">Metal-binding</keyword>
<dbReference type="InterPro" id="IPR001131">
    <property type="entry name" value="Peptidase_M24B_aminopep-P_CS"/>
</dbReference>
<evidence type="ECO:0000256" key="2">
    <source>
        <dbReference type="ARBA" id="ARBA00022801"/>
    </source>
</evidence>
<dbReference type="Pfam" id="PF01321">
    <property type="entry name" value="Creatinase_N"/>
    <property type="match status" value="1"/>
</dbReference>
<evidence type="ECO:0000259" key="4">
    <source>
        <dbReference type="Pfam" id="PF01321"/>
    </source>
</evidence>
<keyword evidence="2" id="KW-0378">Hydrolase</keyword>
<dbReference type="PRINTS" id="PR00599">
    <property type="entry name" value="MAPEPTIDASE"/>
</dbReference>